<comment type="similarity">
    <text evidence="8">Belongs to the CN hydrolase family. Apolipoprotein N-acyltransferase subfamily.</text>
</comment>
<dbReference type="CDD" id="cd07571">
    <property type="entry name" value="ALP_N-acyl_transferase"/>
    <property type="match status" value="1"/>
</dbReference>
<keyword evidence="4 8" id="KW-0812">Transmembrane</keyword>
<comment type="caution">
    <text evidence="10">The sequence shown here is derived from an EMBL/GenBank/DDBJ whole genome shotgun (WGS) entry which is preliminary data.</text>
</comment>
<keyword evidence="11" id="KW-1185">Reference proteome</keyword>
<feature type="transmembrane region" description="Helical" evidence="8">
    <location>
        <begin position="490"/>
        <end position="508"/>
    </location>
</feature>
<evidence type="ECO:0000256" key="2">
    <source>
        <dbReference type="ARBA" id="ARBA00022475"/>
    </source>
</evidence>
<dbReference type="Pfam" id="PF20154">
    <property type="entry name" value="LNT_N"/>
    <property type="match status" value="1"/>
</dbReference>
<evidence type="ECO:0000256" key="4">
    <source>
        <dbReference type="ARBA" id="ARBA00022692"/>
    </source>
</evidence>
<evidence type="ECO:0000313" key="10">
    <source>
        <dbReference type="EMBL" id="GGS27817.1"/>
    </source>
</evidence>
<dbReference type="HAMAP" id="MF_01148">
    <property type="entry name" value="Lnt"/>
    <property type="match status" value="1"/>
</dbReference>
<keyword evidence="5 8" id="KW-1133">Transmembrane helix</keyword>
<dbReference type="InterPro" id="IPR045378">
    <property type="entry name" value="LNT_N"/>
</dbReference>
<dbReference type="EMBL" id="BMRB01000002">
    <property type="protein sequence ID" value="GGS27817.1"/>
    <property type="molecule type" value="Genomic_DNA"/>
</dbReference>
<dbReference type="AlphaFoldDB" id="A0A918GBT4"/>
<dbReference type="PROSITE" id="PS50263">
    <property type="entry name" value="CN_HYDROLASE"/>
    <property type="match status" value="1"/>
</dbReference>
<feature type="transmembrane region" description="Helical" evidence="8">
    <location>
        <begin position="162"/>
        <end position="187"/>
    </location>
</feature>
<keyword evidence="7 8" id="KW-0012">Acyltransferase</keyword>
<feature type="transmembrane region" description="Helical" evidence="8">
    <location>
        <begin position="194"/>
        <end position="214"/>
    </location>
</feature>
<protein>
    <recommendedName>
        <fullName evidence="8">Apolipoprotein N-acyltransferase</fullName>
        <shortName evidence="8">ALP N-acyltransferase</shortName>
        <ecNumber evidence="8">2.3.1.269</ecNumber>
    </recommendedName>
</protein>
<dbReference type="PANTHER" id="PTHR38686">
    <property type="entry name" value="APOLIPOPROTEIN N-ACYLTRANSFERASE"/>
    <property type="match status" value="1"/>
</dbReference>
<dbReference type="Pfam" id="PF00795">
    <property type="entry name" value="CN_hydrolase"/>
    <property type="match status" value="1"/>
</dbReference>
<comment type="catalytic activity">
    <reaction evidence="8">
        <text>N-terminal S-1,2-diacyl-sn-glyceryl-L-cysteinyl-[lipoprotein] + a glycerophospholipid = N-acyl-S-1,2-diacyl-sn-glyceryl-L-cysteinyl-[lipoprotein] + a 2-acyl-sn-glycero-3-phospholipid + H(+)</text>
        <dbReference type="Rhea" id="RHEA:48228"/>
        <dbReference type="Rhea" id="RHEA-COMP:14681"/>
        <dbReference type="Rhea" id="RHEA-COMP:14684"/>
        <dbReference type="ChEBI" id="CHEBI:15378"/>
        <dbReference type="ChEBI" id="CHEBI:136912"/>
        <dbReference type="ChEBI" id="CHEBI:140656"/>
        <dbReference type="ChEBI" id="CHEBI:140657"/>
        <dbReference type="ChEBI" id="CHEBI:140660"/>
        <dbReference type="EC" id="2.3.1.269"/>
    </reaction>
</comment>
<organism evidence="10 11">
    <name type="scientific">Actinokineospora fastidiosa</name>
    <dbReference type="NCBI Taxonomy" id="1816"/>
    <lineage>
        <taxon>Bacteria</taxon>
        <taxon>Bacillati</taxon>
        <taxon>Actinomycetota</taxon>
        <taxon>Actinomycetes</taxon>
        <taxon>Pseudonocardiales</taxon>
        <taxon>Pseudonocardiaceae</taxon>
        <taxon>Actinokineospora</taxon>
    </lineage>
</organism>
<feature type="transmembrane region" description="Helical" evidence="8">
    <location>
        <begin position="21"/>
        <end position="41"/>
    </location>
</feature>
<keyword evidence="2 8" id="KW-1003">Cell membrane</keyword>
<dbReference type="InterPro" id="IPR003010">
    <property type="entry name" value="C-N_Hydrolase"/>
</dbReference>
<reference evidence="10" key="2">
    <citation type="submission" date="2020-09" db="EMBL/GenBank/DDBJ databases">
        <authorList>
            <person name="Sun Q."/>
            <person name="Ohkuma M."/>
        </authorList>
    </citation>
    <scope>NUCLEOTIDE SEQUENCE</scope>
    <source>
        <strain evidence="10">JCM 3276</strain>
    </source>
</reference>
<dbReference type="GO" id="GO:0042158">
    <property type="term" value="P:lipoprotein biosynthetic process"/>
    <property type="evidence" value="ECO:0007669"/>
    <property type="project" value="UniProtKB-UniRule"/>
</dbReference>
<name>A0A918GBT4_9PSEU</name>
<dbReference type="EC" id="2.3.1.269" evidence="8"/>
<evidence type="ECO:0000259" key="9">
    <source>
        <dbReference type="PROSITE" id="PS50263"/>
    </source>
</evidence>
<feature type="transmembrane region" description="Helical" evidence="8">
    <location>
        <begin position="94"/>
        <end position="117"/>
    </location>
</feature>
<dbReference type="GO" id="GO:0005886">
    <property type="term" value="C:plasma membrane"/>
    <property type="evidence" value="ECO:0007669"/>
    <property type="project" value="UniProtKB-SubCell"/>
</dbReference>
<feature type="transmembrane region" description="Helical" evidence="8">
    <location>
        <begin position="70"/>
        <end position="88"/>
    </location>
</feature>
<comment type="subcellular location">
    <subcellularLocation>
        <location evidence="1 8">Cell membrane</location>
        <topology evidence="1 8">Multi-pass membrane protein</topology>
    </subcellularLocation>
</comment>
<dbReference type="Gene3D" id="3.60.110.10">
    <property type="entry name" value="Carbon-nitrogen hydrolase"/>
    <property type="match status" value="1"/>
</dbReference>
<proteinExistence type="inferred from homology"/>
<evidence type="ECO:0000256" key="8">
    <source>
        <dbReference type="HAMAP-Rule" id="MF_01148"/>
    </source>
</evidence>
<evidence type="ECO:0000256" key="7">
    <source>
        <dbReference type="ARBA" id="ARBA00023315"/>
    </source>
</evidence>
<dbReference type="SUPFAM" id="SSF56317">
    <property type="entry name" value="Carbon-nitrogen hydrolase"/>
    <property type="match status" value="1"/>
</dbReference>
<accession>A0A918GBT4</accession>
<dbReference type="Proteomes" id="UP000660680">
    <property type="component" value="Unassembled WGS sequence"/>
</dbReference>
<gene>
    <name evidence="8 10" type="primary">lnt</name>
    <name evidence="10" type="ORF">GCM10010171_20760</name>
</gene>
<evidence type="ECO:0000256" key="6">
    <source>
        <dbReference type="ARBA" id="ARBA00023136"/>
    </source>
</evidence>
<dbReference type="GO" id="GO:0016410">
    <property type="term" value="F:N-acyltransferase activity"/>
    <property type="evidence" value="ECO:0007669"/>
    <property type="project" value="UniProtKB-UniRule"/>
</dbReference>
<dbReference type="InterPro" id="IPR036526">
    <property type="entry name" value="C-N_Hydrolase_sf"/>
</dbReference>
<comment type="function">
    <text evidence="8">Catalyzes the phospholipid dependent N-acylation of the N-terminal cysteine of apolipoprotein, the last step in lipoprotein maturation.</text>
</comment>
<evidence type="ECO:0000256" key="5">
    <source>
        <dbReference type="ARBA" id="ARBA00022989"/>
    </source>
</evidence>
<evidence type="ECO:0000256" key="1">
    <source>
        <dbReference type="ARBA" id="ARBA00004651"/>
    </source>
</evidence>
<keyword evidence="6 8" id="KW-0472">Membrane</keyword>
<dbReference type="InterPro" id="IPR004563">
    <property type="entry name" value="Apolipo_AcylTrfase"/>
</dbReference>
<evidence type="ECO:0000313" key="11">
    <source>
        <dbReference type="Proteomes" id="UP000660680"/>
    </source>
</evidence>
<keyword evidence="3 8" id="KW-0808">Transferase</keyword>
<feature type="transmembrane region" description="Helical" evidence="8">
    <location>
        <begin position="47"/>
        <end position="63"/>
    </location>
</feature>
<feature type="transmembrane region" description="Helical" evidence="8">
    <location>
        <begin position="124"/>
        <end position="142"/>
    </location>
</feature>
<dbReference type="PANTHER" id="PTHR38686:SF1">
    <property type="entry name" value="APOLIPOPROTEIN N-ACYLTRANSFERASE"/>
    <property type="match status" value="1"/>
</dbReference>
<evidence type="ECO:0000256" key="3">
    <source>
        <dbReference type="ARBA" id="ARBA00022679"/>
    </source>
</evidence>
<dbReference type="RefSeq" id="WP_189210224.1">
    <property type="nucleotide sequence ID" value="NZ_BMRB01000002.1"/>
</dbReference>
<sequence>MAVPTAVPAADQPAPAPRARVLVIGRTVAALAGGLAVFLAFPPRPTWWLAPLGFAVLGLLLRTARARAGFGYGFAFGLGLMVPLLAWTGEFVGLIAWLPLAAVEALLVALSTAAIAVVGRLPGWPLWAALLWTAGETLRAVFPFGGFPWAKVAFSQPEGWYLPLAALGGTPLIAFAVALTGFGLAALVHTRRPALALVAVAPLLAGLAATPLVGTDAQAGEVTVAAIQGNVPRAGLDFNAQRRAVLDNHVARTEQLAADIAAGRAPRPDLVIWPENASDIDPYRNPDARAAINRAADAVGVPIAVGSVLVDPDGRPRNTVILWTPEQGPVAEYTKRQLQPFGETMPMRDFFRLFTDYVDRANNFRAGEAPGVFTVDGIRLAVATCYEVAFDDIVRENVALGANLIAVPTNNATFGRTEMTYQQLAMDRVRAVEHGRAVVVAATSGVSAIVAPDGSITRSTGLFTPDALVERVPLRTETTMAHRLGAWPEWVMVVAGLAALAAALVAGGRARRTGTTP</sequence>
<dbReference type="NCBIfam" id="TIGR00546">
    <property type="entry name" value="lnt"/>
    <property type="match status" value="1"/>
</dbReference>
<comment type="pathway">
    <text evidence="8">Protein modification; lipoprotein biosynthesis (N-acyl transfer).</text>
</comment>
<feature type="domain" description="CN hydrolase" evidence="9">
    <location>
        <begin position="222"/>
        <end position="474"/>
    </location>
</feature>
<reference evidence="10" key="1">
    <citation type="journal article" date="2014" name="Int. J. Syst. Evol. Microbiol.">
        <title>Complete genome sequence of Corynebacterium casei LMG S-19264T (=DSM 44701T), isolated from a smear-ripened cheese.</title>
        <authorList>
            <consortium name="US DOE Joint Genome Institute (JGI-PGF)"/>
            <person name="Walter F."/>
            <person name="Albersmeier A."/>
            <person name="Kalinowski J."/>
            <person name="Ruckert C."/>
        </authorList>
    </citation>
    <scope>NUCLEOTIDE SEQUENCE</scope>
    <source>
        <strain evidence="10">JCM 3276</strain>
    </source>
</reference>